<reference evidence="11 12" key="1">
    <citation type="submission" date="2019-09" db="EMBL/GenBank/DDBJ databases">
        <title>Complete genome sequencing of four Arcobacter species reveals a diverse suite of mobile elements.</title>
        <authorList>
            <person name="Miller W.G."/>
            <person name="Yee E."/>
            <person name="Bono J.L."/>
        </authorList>
    </citation>
    <scope>NUCLEOTIDE SEQUENCE [LARGE SCALE GENOMIC DNA]</scope>
    <source>
        <strain evidence="11 12">CCUG 56899</strain>
    </source>
</reference>
<dbReference type="InterPro" id="IPR003369">
    <property type="entry name" value="TatA/B/E"/>
</dbReference>
<name>A0A5C2HJU9_9BACT</name>
<dbReference type="Proteomes" id="UP000322644">
    <property type="component" value="Chromosome"/>
</dbReference>
<dbReference type="AlphaFoldDB" id="A0A5C2HJU9"/>
<evidence type="ECO:0000256" key="2">
    <source>
        <dbReference type="ARBA" id="ARBA00022448"/>
    </source>
</evidence>
<dbReference type="InterPro" id="IPR018448">
    <property type="entry name" value="TatB"/>
</dbReference>
<evidence type="ECO:0000313" key="12">
    <source>
        <dbReference type="Proteomes" id="UP000322644"/>
    </source>
</evidence>
<evidence type="ECO:0000256" key="4">
    <source>
        <dbReference type="ARBA" id="ARBA00022692"/>
    </source>
</evidence>
<dbReference type="GO" id="GO:0008320">
    <property type="term" value="F:protein transmembrane transporter activity"/>
    <property type="evidence" value="ECO:0007669"/>
    <property type="project" value="UniProtKB-UniRule"/>
</dbReference>
<evidence type="ECO:0000256" key="8">
    <source>
        <dbReference type="ARBA" id="ARBA00023136"/>
    </source>
</evidence>
<feature type="region of interest" description="Disordered" evidence="10">
    <location>
        <begin position="105"/>
        <end position="140"/>
    </location>
</feature>
<sequence>MFGMGITEILLIAIVAVIALGPEKLPDAMVKIARLFNSVKKGLNDAKTTLDKELNISELKEEANKFKAQIEETKASLNVESKFDLGLDDILKDDLDVKKESLKVEDSKKELEDKFAKANENKSKKDEKKSKKDSSDAKEI</sequence>
<gene>
    <name evidence="11" type="primary">tatB</name>
    <name evidence="11" type="ORF">APORC_0956</name>
</gene>
<evidence type="ECO:0000256" key="1">
    <source>
        <dbReference type="ARBA" id="ARBA00004167"/>
    </source>
</evidence>
<dbReference type="GO" id="GO:0043953">
    <property type="term" value="P:protein transport by the Tat complex"/>
    <property type="evidence" value="ECO:0007669"/>
    <property type="project" value="UniProtKB-UniRule"/>
</dbReference>
<keyword evidence="5 9" id="KW-0653">Protein transport</keyword>
<keyword evidence="2 9" id="KW-0813">Transport</keyword>
<evidence type="ECO:0000313" key="11">
    <source>
        <dbReference type="EMBL" id="QEP40558.1"/>
    </source>
</evidence>
<dbReference type="KEGG" id="apoc:APORC_0956"/>
<accession>A0A5C2HJU9</accession>
<protein>
    <recommendedName>
        <fullName evidence="9">Sec-independent protein translocase protein TatB homolog</fullName>
    </recommendedName>
</protein>
<evidence type="ECO:0000256" key="10">
    <source>
        <dbReference type="SAM" id="MobiDB-lite"/>
    </source>
</evidence>
<dbReference type="NCBIfam" id="TIGR01410">
    <property type="entry name" value="tatB"/>
    <property type="match status" value="1"/>
</dbReference>
<reference evidence="11 12" key="2">
    <citation type="submission" date="2019-09" db="EMBL/GenBank/DDBJ databases">
        <title>Taxonomic note: a critical rebuttal of the proposed division of the genus Arcobacter into six genera, emended descriptions of Arcobacter anaerophilus and the genus Arcobacter, and an assessment of genus-level boundaries for Epsilonproteobacteria using in silico genomic comparator tools.</title>
        <authorList>
            <person name="On S.L.W."/>
            <person name="Miller W.G."/>
            <person name="Biggs P."/>
            <person name="Cornelius A."/>
            <person name="Vandamme P."/>
        </authorList>
    </citation>
    <scope>NUCLEOTIDE SEQUENCE [LARGE SCALE GENOMIC DNA]</scope>
    <source>
        <strain evidence="11 12">CCUG 56899</strain>
    </source>
</reference>
<dbReference type="GO" id="GO:0033281">
    <property type="term" value="C:TAT protein transport complex"/>
    <property type="evidence" value="ECO:0007669"/>
    <property type="project" value="UniProtKB-UniRule"/>
</dbReference>
<organism evidence="11 12">
    <name type="scientific">Arcobacter porcinus</name>
    <dbReference type="NCBI Taxonomy" id="1935204"/>
    <lineage>
        <taxon>Bacteria</taxon>
        <taxon>Pseudomonadati</taxon>
        <taxon>Campylobacterota</taxon>
        <taxon>Epsilonproteobacteria</taxon>
        <taxon>Campylobacterales</taxon>
        <taxon>Arcobacteraceae</taxon>
        <taxon>Arcobacter</taxon>
    </lineage>
</organism>
<dbReference type="RefSeq" id="WP_066387163.1">
    <property type="nucleotide sequence ID" value="NZ_CP036246.2"/>
</dbReference>
<evidence type="ECO:0000256" key="3">
    <source>
        <dbReference type="ARBA" id="ARBA00022475"/>
    </source>
</evidence>
<dbReference type="EMBL" id="CP036246">
    <property type="protein sequence ID" value="QEP40558.1"/>
    <property type="molecule type" value="Genomic_DNA"/>
</dbReference>
<comment type="subcellular location">
    <subcellularLocation>
        <location evidence="9">Cell membrane</location>
        <topology evidence="9">Single-pass membrane protein</topology>
    </subcellularLocation>
    <subcellularLocation>
        <location evidence="1">Membrane</location>
        <topology evidence="1">Single-pass membrane protein</topology>
    </subcellularLocation>
</comment>
<dbReference type="HAMAP" id="MF_00237">
    <property type="entry name" value="TatB"/>
    <property type="match status" value="1"/>
</dbReference>
<keyword evidence="6 9" id="KW-1133">Transmembrane helix</keyword>
<keyword evidence="7 9" id="KW-0811">Translocation</keyword>
<evidence type="ECO:0000256" key="7">
    <source>
        <dbReference type="ARBA" id="ARBA00023010"/>
    </source>
</evidence>
<keyword evidence="3 9" id="KW-1003">Cell membrane</keyword>
<keyword evidence="8 9" id="KW-0472">Membrane</keyword>
<dbReference type="Gene3D" id="1.20.5.3310">
    <property type="match status" value="1"/>
</dbReference>
<keyword evidence="4 9" id="KW-0812">Transmembrane</keyword>
<dbReference type="PANTHER" id="PTHR33162:SF1">
    <property type="entry name" value="SEC-INDEPENDENT PROTEIN TRANSLOCASE PROTEIN TATA, CHLOROPLASTIC"/>
    <property type="match status" value="1"/>
</dbReference>
<dbReference type="PANTHER" id="PTHR33162">
    <property type="entry name" value="SEC-INDEPENDENT PROTEIN TRANSLOCASE PROTEIN TATA, CHLOROPLASTIC"/>
    <property type="match status" value="1"/>
</dbReference>
<dbReference type="PRINTS" id="PR01506">
    <property type="entry name" value="TATBPROTEIN"/>
</dbReference>
<comment type="similarity">
    <text evidence="9">Belongs to the TatB family.</text>
</comment>
<evidence type="ECO:0000256" key="5">
    <source>
        <dbReference type="ARBA" id="ARBA00022927"/>
    </source>
</evidence>
<evidence type="ECO:0000256" key="6">
    <source>
        <dbReference type="ARBA" id="ARBA00022989"/>
    </source>
</evidence>
<evidence type="ECO:0000256" key="9">
    <source>
        <dbReference type="HAMAP-Rule" id="MF_00237"/>
    </source>
</evidence>
<dbReference type="Pfam" id="PF02416">
    <property type="entry name" value="TatA_B_E"/>
    <property type="match status" value="1"/>
</dbReference>
<proteinExistence type="inferred from homology"/>